<accession>A0A4V3RYA1</accession>
<reference evidence="2 3" key="1">
    <citation type="journal article" date="2017" name="Int. J. Syst. Evol. Microbiol.">
        <title>Marinicauda algicola sp. nov., isolated from a marine red alga Rhodosorus marinus.</title>
        <authorList>
            <person name="Jeong S.E."/>
            <person name="Jeon S.H."/>
            <person name="Chun B.H."/>
            <person name="Kim D.W."/>
            <person name="Jeon C.O."/>
        </authorList>
    </citation>
    <scope>NUCLEOTIDE SEQUENCE [LARGE SCALE GENOMIC DNA]</scope>
    <source>
        <strain evidence="2 3">JCM 31718</strain>
    </source>
</reference>
<dbReference type="OrthoDB" id="69432at2"/>
<dbReference type="RefSeq" id="WP_135994188.1">
    <property type="nucleotide sequence ID" value="NZ_CP071057.1"/>
</dbReference>
<evidence type="ECO:0000313" key="3">
    <source>
        <dbReference type="Proteomes" id="UP000308054"/>
    </source>
</evidence>
<name>A0A4V3RYA1_9PROT</name>
<dbReference type="Pfam" id="PF18950">
    <property type="entry name" value="DUF5694"/>
    <property type="match status" value="1"/>
</dbReference>
<proteinExistence type="predicted"/>
<feature type="chain" id="PRO_5020856216" description="TraB/GumN family protein" evidence="1">
    <location>
        <begin position="21"/>
        <end position="265"/>
    </location>
</feature>
<evidence type="ECO:0008006" key="4">
    <source>
        <dbReference type="Google" id="ProtNLM"/>
    </source>
</evidence>
<organism evidence="2 3">
    <name type="scientific">Marinicauda algicola</name>
    <dbReference type="NCBI Taxonomy" id="2029849"/>
    <lineage>
        <taxon>Bacteria</taxon>
        <taxon>Pseudomonadati</taxon>
        <taxon>Pseudomonadota</taxon>
        <taxon>Alphaproteobacteria</taxon>
        <taxon>Maricaulales</taxon>
        <taxon>Maricaulaceae</taxon>
        <taxon>Marinicauda</taxon>
    </lineage>
</organism>
<dbReference type="InterPro" id="IPR043749">
    <property type="entry name" value="DUF5694"/>
</dbReference>
<dbReference type="EMBL" id="SRXW01000001">
    <property type="protein sequence ID" value="TGY89689.1"/>
    <property type="molecule type" value="Genomic_DNA"/>
</dbReference>
<keyword evidence="3" id="KW-1185">Reference proteome</keyword>
<sequence length="265" mass="29531">MFKKTLLLLALAFGATPAFGQVEAEPVEVMVLGTFHFTGGGQDYINQNLDDFLAPQRQAEIDAVLDRLEAFAPDKIVVELEPEHEDWINERYRAWRAGEAELQVNERDQLGLKLAARLGHDRVYAVDYQNGMDFDAMMGAAQAAGQERLIAQFQSAIGEVQTLMAELTGSPVIEQLRVHNDPAFQANHGFYLTLAQMGTVENPVGAFNMADWWGRNMVIFARIAQIAEPGERVLVIYGSGHKYLLDQYVREAPGFEAVDPLAYLD</sequence>
<dbReference type="AlphaFoldDB" id="A0A4V3RYA1"/>
<gene>
    <name evidence="2" type="ORF">E5163_00675</name>
</gene>
<keyword evidence="1" id="KW-0732">Signal</keyword>
<evidence type="ECO:0000256" key="1">
    <source>
        <dbReference type="SAM" id="SignalP"/>
    </source>
</evidence>
<feature type="signal peptide" evidence="1">
    <location>
        <begin position="1"/>
        <end position="20"/>
    </location>
</feature>
<dbReference type="Proteomes" id="UP000308054">
    <property type="component" value="Unassembled WGS sequence"/>
</dbReference>
<evidence type="ECO:0000313" key="2">
    <source>
        <dbReference type="EMBL" id="TGY89689.1"/>
    </source>
</evidence>
<protein>
    <recommendedName>
        <fullName evidence="4">TraB/GumN family protein</fullName>
    </recommendedName>
</protein>
<comment type="caution">
    <text evidence="2">The sequence shown here is derived from an EMBL/GenBank/DDBJ whole genome shotgun (WGS) entry which is preliminary data.</text>
</comment>